<protein>
    <recommendedName>
        <fullName evidence="3">GntR C-terminal domain-containing protein</fullName>
    </recommendedName>
</protein>
<gene>
    <name evidence="1" type="ORF">FPOG_01162</name>
</gene>
<comment type="caution">
    <text evidence="1">The sequence shown here is derived from an EMBL/GenBank/DDBJ whole genome shotgun (WGS) entry which is preliminary data.</text>
</comment>
<proteinExistence type="predicted"/>
<dbReference type="Proteomes" id="UP000005809">
    <property type="component" value="Unassembled WGS sequence"/>
</dbReference>
<accession>K1GFE5</accession>
<evidence type="ECO:0000313" key="1">
    <source>
        <dbReference type="EMBL" id="EKA92834.1"/>
    </source>
</evidence>
<sequence length="50" mass="5870">MSLKNRKACLEDHENIIKSIEENNISLTLDLTKKHYLSAEKIFKKLIKIN</sequence>
<reference evidence="1 2" key="1">
    <citation type="submission" date="2012-05" db="EMBL/GenBank/DDBJ databases">
        <title>The Genome Sequence of Fusobacterium periodontium Oral Taxon 201 Strain D10.</title>
        <authorList>
            <consortium name="The Broad Institute Genome Sequencing Platform"/>
            <consortium name="The Broad Institute Genome Sequencing Center for Infectious Disease"/>
            <person name="Earl A."/>
            <person name="Ward D."/>
            <person name="Feldgarden M."/>
            <person name="Gevers D."/>
            <person name="Strauss J."/>
            <person name="Sibley C."/>
            <person name="White A."/>
            <person name="Ambrose C.E."/>
            <person name="Allen-Vercoe E."/>
            <person name="Walker B."/>
            <person name="Young S.K."/>
            <person name="Zeng Q."/>
            <person name="Gargeya S."/>
            <person name="Fitzgerald M."/>
            <person name="Haas B."/>
            <person name="Abouelleil A."/>
            <person name="Alvarado L."/>
            <person name="Arachchi H.M."/>
            <person name="Berlin A.M."/>
            <person name="Chapman S.B."/>
            <person name="Goldberg J."/>
            <person name="Griggs A."/>
            <person name="Gujja S."/>
            <person name="Hansen M."/>
            <person name="Howarth C."/>
            <person name="Imamovic A."/>
            <person name="Larimer J."/>
            <person name="McCowan C."/>
            <person name="Montmayeur A."/>
            <person name="Murphy C."/>
            <person name="Neiman D."/>
            <person name="Pearson M."/>
            <person name="Priest M."/>
            <person name="Roberts A."/>
            <person name="Saif S."/>
            <person name="Shea T."/>
            <person name="Sisk P."/>
            <person name="Sykes S."/>
            <person name="Wortman J."/>
            <person name="Nusbaum C."/>
            <person name="Birren B."/>
        </authorList>
    </citation>
    <scope>NUCLEOTIDE SEQUENCE [LARGE SCALE GENOMIC DNA]</scope>
    <source>
        <strain evidence="1 2">D10</strain>
    </source>
</reference>
<name>K1GFE5_9FUSO</name>
<organism evidence="1 2">
    <name type="scientific">Fusobacterium periodonticum D10</name>
    <dbReference type="NCBI Taxonomy" id="620833"/>
    <lineage>
        <taxon>Bacteria</taxon>
        <taxon>Fusobacteriati</taxon>
        <taxon>Fusobacteriota</taxon>
        <taxon>Fusobacteriia</taxon>
        <taxon>Fusobacteriales</taxon>
        <taxon>Fusobacteriaceae</taxon>
        <taxon>Fusobacterium</taxon>
    </lineage>
</organism>
<evidence type="ECO:0000313" key="2">
    <source>
        <dbReference type="Proteomes" id="UP000005809"/>
    </source>
</evidence>
<dbReference type="HOGENOM" id="CLU_3118195_0_0_0"/>
<evidence type="ECO:0008006" key="3">
    <source>
        <dbReference type="Google" id="ProtNLM"/>
    </source>
</evidence>
<dbReference type="AlphaFoldDB" id="K1GFE5"/>
<dbReference type="EMBL" id="ACIF01000308">
    <property type="protein sequence ID" value="EKA92834.1"/>
    <property type="molecule type" value="Genomic_DNA"/>
</dbReference>